<dbReference type="SMART" id="SM00397">
    <property type="entry name" value="t_SNARE"/>
    <property type="match status" value="1"/>
</dbReference>
<evidence type="ECO:0000256" key="3">
    <source>
        <dbReference type="ARBA" id="ARBA00022448"/>
    </source>
</evidence>
<keyword evidence="5 10" id="KW-1133">Transmembrane helix</keyword>
<evidence type="ECO:0000256" key="7">
    <source>
        <dbReference type="ARBA" id="ARBA00023136"/>
    </source>
</evidence>
<dbReference type="AlphaFoldDB" id="A0A7M5X4B6"/>
<dbReference type="InterPro" id="IPR000727">
    <property type="entry name" value="T_SNARE_dom"/>
</dbReference>
<dbReference type="GO" id="GO:0000139">
    <property type="term" value="C:Golgi membrane"/>
    <property type="evidence" value="ECO:0007669"/>
    <property type="project" value="TreeGrafter"/>
</dbReference>
<dbReference type="CDD" id="cd15844">
    <property type="entry name" value="SNARE_syntaxin5"/>
    <property type="match status" value="1"/>
</dbReference>
<comment type="similarity">
    <text evidence="2">Belongs to the syntaxin family.</text>
</comment>
<feature type="coiled-coil region" evidence="8">
    <location>
        <begin position="296"/>
        <end position="323"/>
    </location>
</feature>
<evidence type="ECO:0000256" key="2">
    <source>
        <dbReference type="ARBA" id="ARBA00009063"/>
    </source>
</evidence>
<comment type="subcellular location">
    <subcellularLocation>
        <location evidence="1">Membrane</location>
        <topology evidence="1">Single-pass type IV membrane protein</topology>
    </subcellularLocation>
</comment>
<dbReference type="GO" id="GO:0006888">
    <property type="term" value="P:endoplasmic reticulum to Golgi vesicle-mediated transport"/>
    <property type="evidence" value="ECO:0007669"/>
    <property type="project" value="TreeGrafter"/>
</dbReference>
<dbReference type="GO" id="GO:0031201">
    <property type="term" value="C:SNARE complex"/>
    <property type="evidence" value="ECO:0007669"/>
    <property type="project" value="TreeGrafter"/>
</dbReference>
<evidence type="ECO:0000259" key="11">
    <source>
        <dbReference type="PROSITE" id="PS50192"/>
    </source>
</evidence>
<evidence type="ECO:0000256" key="8">
    <source>
        <dbReference type="SAM" id="Coils"/>
    </source>
</evidence>
<dbReference type="InterPro" id="IPR021538">
    <property type="entry name" value="Syntaxin-5_N"/>
</dbReference>
<dbReference type="GO" id="GO:0000149">
    <property type="term" value="F:SNARE binding"/>
    <property type="evidence" value="ECO:0007669"/>
    <property type="project" value="TreeGrafter"/>
</dbReference>
<keyword evidence="4 10" id="KW-0812">Transmembrane</keyword>
<name>A0A7M5X4B6_9CNID</name>
<feature type="region of interest" description="Disordered" evidence="9">
    <location>
        <begin position="72"/>
        <end position="92"/>
    </location>
</feature>
<dbReference type="Gene3D" id="1.20.58.70">
    <property type="match status" value="1"/>
</dbReference>
<evidence type="ECO:0000256" key="1">
    <source>
        <dbReference type="ARBA" id="ARBA00004211"/>
    </source>
</evidence>
<dbReference type="EnsemblMetazoa" id="CLYHEMT017619.1">
    <property type="protein sequence ID" value="CLYHEMP017619.1"/>
    <property type="gene ID" value="CLYHEMG017619"/>
</dbReference>
<evidence type="ECO:0000256" key="4">
    <source>
        <dbReference type="ARBA" id="ARBA00022692"/>
    </source>
</evidence>
<keyword evidence="13" id="KW-1185">Reference proteome</keyword>
<evidence type="ECO:0000313" key="12">
    <source>
        <dbReference type="EnsemblMetazoa" id="CLYHEMP017619.1"/>
    </source>
</evidence>
<dbReference type="Pfam" id="PF05739">
    <property type="entry name" value="SNARE"/>
    <property type="match status" value="1"/>
</dbReference>
<dbReference type="InterPro" id="IPR045242">
    <property type="entry name" value="Syntaxin"/>
</dbReference>
<evidence type="ECO:0000256" key="10">
    <source>
        <dbReference type="SAM" id="Phobius"/>
    </source>
</evidence>
<sequence length="357" mass="40481">MNTRRRRTKSGSKEDNKENFNAGYGIPLTNSGKTFTETSQNYNQVIVDPIDMSCRDRTGEFLSAVKSLQSSQLNGHAGRHGANNGKKVQPSPFTMASRKIGRDINNTFNKLEKLAILAKRKSLFNDKPKEIQELTYIIKQDINHLNQQISDLQQFVNRSDSGNSKNVQAHSHTVVMSLQSKLAYMSKDFKHVLEVRTENMKHQKNRRDQFSQGAVAETLPSTQVASNSLLHRNVGGNSSQSDTVSLDMEPLLASNNQAQLYEEDDEYVKSRATAMESIEQTIVELGGIFQQLAHLVSEQEEQIKRIDANVEDTEMNVEAAHSELLKYFQNISSNRWLIIKIFFTLIIFFIIFVVFMA</sequence>
<feature type="transmembrane region" description="Helical" evidence="10">
    <location>
        <begin position="336"/>
        <end position="356"/>
    </location>
</feature>
<feature type="domain" description="T-SNARE coiled-coil homology" evidence="11">
    <location>
        <begin position="265"/>
        <end position="327"/>
    </location>
</feature>
<feature type="region of interest" description="Disordered" evidence="9">
    <location>
        <begin position="1"/>
        <end position="25"/>
    </location>
</feature>
<dbReference type="Pfam" id="PF11416">
    <property type="entry name" value="Syntaxin-5_N"/>
    <property type="match status" value="1"/>
</dbReference>
<evidence type="ECO:0000313" key="13">
    <source>
        <dbReference type="Proteomes" id="UP000594262"/>
    </source>
</evidence>
<dbReference type="OrthoDB" id="6019167at2759"/>
<feature type="compositionally biased region" description="Low complexity" evidence="9">
    <location>
        <begin position="74"/>
        <end position="85"/>
    </location>
</feature>
<dbReference type="PANTHER" id="PTHR19957">
    <property type="entry name" value="SYNTAXIN"/>
    <property type="match status" value="1"/>
</dbReference>
<evidence type="ECO:0000256" key="6">
    <source>
        <dbReference type="ARBA" id="ARBA00023054"/>
    </source>
</evidence>
<keyword evidence="3" id="KW-0813">Transport</keyword>
<reference evidence="12" key="1">
    <citation type="submission" date="2021-01" db="UniProtKB">
        <authorList>
            <consortium name="EnsemblMetazoa"/>
        </authorList>
    </citation>
    <scope>IDENTIFICATION</scope>
</reference>
<dbReference type="SUPFAM" id="SSF47661">
    <property type="entry name" value="t-snare proteins"/>
    <property type="match status" value="1"/>
</dbReference>
<proteinExistence type="inferred from homology"/>
<dbReference type="PROSITE" id="PS50192">
    <property type="entry name" value="T_SNARE"/>
    <property type="match status" value="1"/>
</dbReference>
<dbReference type="GO" id="GO:0006886">
    <property type="term" value="P:intracellular protein transport"/>
    <property type="evidence" value="ECO:0007669"/>
    <property type="project" value="TreeGrafter"/>
</dbReference>
<dbReference type="GO" id="GO:0048278">
    <property type="term" value="P:vesicle docking"/>
    <property type="evidence" value="ECO:0007669"/>
    <property type="project" value="TreeGrafter"/>
</dbReference>
<evidence type="ECO:0000256" key="5">
    <source>
        <dbReference type="ARBA" id="ARBA00022989"/>
    </source>
</evidence>
<dbReference type="PANTHER" id="PTHR19957:SF3">
    <property type="entry name" value="SYNTAXIN-5"/>
    <property type="match status" value="1"/>
</dbReference>
<accession>A0A7M5X4B6</accession>
<dbReference type="RefSeq" id="XP_066913926.1">
    <property type="nucleotide sequence ID" value="XM_067057825.1"/>
</dbReference>
<evidence type="ECO:0000256" key="9">
    <source>
        <dbReference type="SAM" id="MobiDB-lite"/>
    </source>
</evidence>
<protein>
    <recommendedName>
        <fullName evidence="11">t-SNARE coiled-coil homology domain-containing protein</fullName>
    </recommendedName>
</protein>
<feature type="compositionally biased region" description="Basic residues" evidence="9">
    <location>
        <begin position="1"/>
        <end position="10"/>
    </location>
</feature>
<keyword evidence="7 10" id="KW-0472">Membrane</keyword>
<dbReference type="InterPro" id="IPR010989">
    <property type="entry name" value="SNARE"/>
</dbReference>
<dbReference type="GO" id="GO:0005484">
    <property type="term" value="F:SNAP receptor activity"/>
    <property type="evidence" value="ECO:0007669"/>
    <property type="project" value="TreeGrafter"/>
</dbReference>
<keyword evidence="6 8" id="KW-0175">Coiled coil</keyword>
<organism evidence="12 13">
    <name type="scientific">Clytia hemisphaerica</name>
    <dbReference type="NCBI Taxonomy" id="252671"/>
    <lineage>
        <taxon>Eukaryota</taxon>
        <taxon>Metazoa</taxon>
        <taxon>Cnidaria</taxon>
        <taxon>Hydrozoa</taxon>
        <taxon>Hydroidolina</taxon>
        <taxon>Leptothecata</taxon>
        <taxon>Obeliida</taxon>
        <taxon>Clytiidae</taxon>
        <taxon>Clytia</taxon>
    </lineage>
</organism>
<dbReference type="GeneID" id="136801185"/>
<dbReference type="GO" id="GO:0006906">
    <property type="term" value="P:vesicle fusion"/>
    <property type="evidence" value="ECO:0007669"/>
    <property type="project" value="TreeGrafter"/>
</dbReference>
<dbReference type="Proteomes" id="UP000594262">
    <property type="component" value="Unplaced"/>
</dbReference>